<dbReference type="AlphaFoldDB" id="A0A834X409"/>
<comment type="caution">
    <text evidence="1">The sequence shown here is derived from an EMBL/GenBank/DDBJ whole genome shotgun (WGS) entry which is preliminary data.</text>
</comment>
<evidence type="ECO:0000313" key="1">
    <source>
        <dbReference type="EMBL" id="KAF7837469.1"/>
    </source>
</evidence>
<organism evidence="1 2">
    <name type="scientific">Senna tora</name>
    <dbReference type="NCBI Taxonomy" id="362788"/>
    <lineage>
        <taxon>Eukaryota</taxon>
        <taxon>Viridiplantae</taxon>
        <taxon>Streptophyta</taxon>
        <taxon>Embryophyta</taxon>
        <taxon>Tracheophyta</taxon>
        <taxon>Spermatophyta</taxon>
        <taxon>Magnoliopsida</taxon>
        <taxon>eudicotyledons</taxon>
        <taxon>Gunneridae</taxon>
        <taxon>Pentapetalae</taxon>
        <taxon>rosids</taxon>
        <taxon>fabids</taxon>
        <taxon>Fabales</taxon>
        <taxon>Fabaceae</taxon>
        <taxon>Caesalpinioideae</taxon>
        <taxon>Cassia clade</taxon>
        <taxon>Senna</taxon>
    </lineage>
</organism>
<dbReference type="Proteomes" id="UP000634136">
    <property type="component" value="Unassembled WGS sequence"/>
</dbReference>
<protein>
    <submittedName>
        <fullName evidence="1">Uncharacterized protein</fullName>
    </submittedName>
</protein>
<keyword evidence="2" id="KW-1185">Reference proteome</keyword>
<dbReference type="EMBL" id="JAAIUW010000003">
    <property type="protein sequence ID" value="KAF7837469.1"/>
    <property type="molecule type" value="Genomic_DNA"/>
</dbReference>
<evidence type="ECO:0000313" key="2">
    <source>
        <dbReference type="Proteomes" id="UP000634136"/>
    </source>
</evidence>
<reference evidence="1" key="1">
    <citation type="submission" date="2020-09" db="EMBL/GenBank/DDBJ databases">
        <title>Genome-Enabled Discovery of Anthraquinone Biosynthesis in Senna tora.</title>
        <authorList>
            <person name="Kang S.-H."/>
            <person name="Pandey R.P."/>
            <person name="Lee C.-M."/>
            <person name="Sim J.-S."/>
            <person name="Jeong J.-T."/>
            <person name="Choi B.-S."/>
            <person name="Jung M."/>
            <person name="Ginzburg D."/>
            <person name="Zhao K."/>
            <person name="Won S.Y."/>
            <person name="Oh T.-J."/>
            <person name="Yu Y."/>
            <person name="Kim N.-H."/>
            <person name="Lee O.R."/>
            <person name="Lee T.-H."/>
            <person name="Bashyal P."/>
            <person name="Kim T.-S."/>
            <person name="Lee W.-H."/>
            <person name="Kawkins C."/>
            <person name="Kim C.-K."/>
            <person name="Kim J.S."/>
            <person name="Ahn B.O."/>
            <person name="Rhee S.Y."/>
            <person name="Sohng J.K."/>
        </authorList>
    </citation>
    <scope>NUCLEOTIDE SEQUENCE</scope>
    <source>
        <tissue evidence="1">Leaf</tissue>
    </source>
</reference>
<proteinExistence type="predicted"/>
<accession>A0A834X409</accession>
<name>A0A834X409_9FABA</name>
<sequence>MARPFGINCLATVGRGRGDRLPFDGNDPSLR</sequence>
<gene>
    <name evidence="1" type="ORF">G2W53_005951</name>
</gene>